<accession>A0AC34Q5H7</accession>
<evidence type="ECO:0000313" key="2">
    <source>
        <dbReference type="WBParaSite" id="JU765_v2.g13161.t1"/>
    </source>
</evidence>
<sequence>MGCIFLGRLNSLWSVWYTILVLLLNIYLIYLGFERYLLYTEIKWPHGAYPHVWTTVYMSLYGTCCGLCLLFFAFGVFKSGNLAGDNDHIGSRTERTLETTHSLRKSCCLRFFKTILLHAPSLPQVIHIKLALFQMFAQQIMLAQLYRFGFINSGDFLNTELDFIFQRARQLATNLPMGDTRLQGFRITTEELTGSPLAPNLLPILMHARLFGIPLEFVNLVIALIAFACSYPAVFWRINKYLSFWFSTYLMLMAAEIVFAYLEFCILFRIQETNYYNVRPIGLGQHLSDSYVPKVLFHPTVIIAIFFASVIILITGPIIIYYYGYQKYSIALKFIRNKNKERARLMHANEYGQIKHIEDPAQELCCNGYGPSAACIVYLVLLALIRLPTIAGIVELYEHDQKPFLFTCIIVDATYLFAWIVYWIIFTSKGHWDMKILHTVDELLNLQDAHKLGFGTIAGKAPSELKNALIMMVDDHMYVTDDPLAKQSLMRHALKTTTHDEVYWLKGQQSSPGEKRVVIDESKEMLETMRLLEARRQSANNALPPGLHSPIMTYQQRTMRGLPPQPPSANMPDDRFGTFQRQHYAPGMLNQQVATLGRHSTQNLRQPESYASINRSVKLVETNMSGNIVRGQIEASSNAQYASYTRMPLNRGPPPPPQSILSHGIYEARQSSEPVQRIASNSPMGSVKASPLLNDKKEMSHYQRTSALSSFNNGNRTSMNSAPRLLPTGQPQWNPQQKQTISASSSQQDSCYTPTSTTTQNGSSNQSTKQHTPTGTSPNGQNGSRLNGFNTRHEFEPRGGSEPYQASGTYGTLNRNLVNTGSAPRITSGSVRMPIKSTTVSITRHHDDSANFSLSSSNDSDGKKMISNIHDPEYATSVV</sequence>
<protein>
    <submittedName>
        <fullName evidence="2">Uncharacterized protein</fullName>
    </submittedName>
</protein>
<dbReference type="WBParaSite" id="JU765_v2.g13161.t1">
    <property type="protein sequence ID" value="JU765_v2.g13161.t1"/>
    <property type="gene ID" value="JU765_v2.g13161"/>
</dbReference>
<proteinExistence type="predicted"/>
<reference evidence="2" key="1">
    <citation type="submission" date="2022-11" db="UniProtKB">
        <authorList>
            <consortium name="WormBaseParasite"/>
        </authorList>
    </citation>
    <scope>IDENTIFICATION</scope>
</reference>
<organism evidence="1 2">
    <name type="scientific">Panagrolaimus sp. JU765</name>
    <dbReference type="NCBI Taxonomy" id="591449"/>
    <lineage>
        <taxon>Eukaryota</taxon>
        <taxon>Metazoa</taxon>
        <taxon>Ecdysozoa</taxon>
        <taxon>Nematoda</taxon>
        <taxon>Chromadorea</taxon>
        <taxon>Rhabditida</taxon>
        <taxon>Tylenchina</taxon>
        <taxon>Panagrolaimomorpha</taxon>
        <taxon>Panagrolaimoidea</taxon>
        <taxon>Panagrolaimidae</taxon>
        <taxon>Panagrolaimus</taxon>
    </lineage>
</organism>
<dbReference type="Proteomes" id="UP000887576">
    <property type="component" value="Unplaced"/>
</dbReference>
<evidence type="ECO:0000313" key="1">
    <source>
        <dbReference type="Proteomes" id="UP000887576"/>
    </source>
</evidence>
<name>A0AC34Q5H7_9BILA</name>